<dbReference type="AlphaFoldDB" id="A0A7X6BL76"/>
<keyword evidence="10" id="KW-1185">Reference proteome</keyword>
<dbReference type="InterPro" id="IPR039425">
    <property type="entry name" value="RNA_pol_sigma-70-like"/>
</dbReference>
<keyword evidence="4" id="KW-0804">Transcription</keyword>
<dbReference type="EMBL" id="JAATLI010000023">
    <property type="protein sequence ID" value="NJC20805.1"/>
    <property type="molecule type" value="Genomic_DNA"/>
</dbReference>
<dbReference type="RefSeq" id="WP_118305173.1">
    <property type="nucleotide sequence ID" value="NZ_BMPA01000023.1"/>
</dbReference>
<protein>
    <submittedName>
        <fullName evidence="7 8">RNA polymerase sigma-70 factor</fullName>
    </submittedName>
</protein>
<accession>A0A7X6BL76</accession>
<evidence type="ECO:0000259" key="6">
    <source>
        <dbReference type="Pfam" id="PF08281"/>
    </source>
</evidence>
<evidence type="ECO:0000256" key="1">
    <source>
        <dbReference type="ARBA" id="ARBA00010641"/>
    </source>
</evidence>
<proteinExistence type="inferred from homology"/>
<feature type="domain" description="RNA polymerase sigma factor 70 region 4 type 2" evidence="6">
    <location>
        <begin position="121"/>
        <end position="171"/>
    </location>
</feature>
<dbReference type="SUPFAM" id="SSF88946">
    <property type="entry name" value="Sigma2 domain of RNA polymerase sigma factors"/>
    <property type="match status" value="1"/>
</dbReference>
<dbReference type="GO" id="GO:0006352">
    <property type="term" value="P:DNA-templated transcription initiation"/>
    <property type="evidence" value="ECO:0007669"/>
    <property type="project" value="InterPro"/>
</dbReference>
<evidence type="ECO:0000259" key="5">
    <source>
        <dbReference type="Pfam" id="PF04542"/>
    </source>
</evidence>
<name>A0A7X6BL76_9BACT</name>
<dbReference type="Pfam" id="PF08281">
    <property type="entry name" value="Sigma70_r4_2"/>
    <property type="match status" value="1"/>
</dbReference>
<dbReference type="NCBIfam" id="TIGR02985">
    <property type="entry name" value="Sig70_bacteroi1"/>
    <property type="match status" value="1"/>
</dbReference>
<evidence type="ECO:0000313" key="7">
    <source>
        <dbReference type="EMBL" id="NJC20805.1"/>
    </source>
</evidence>
<dbReference type="Gene3D" id="1.10.10.10">
    <property type="entry name" value="Winged helix-like DNA-binding domain superfamily/Winged helix DNA-binding domain"/>
    <property type="match status" value="1"/>
</dbReference>
<dbReference type="InterPro" id="IPR013249">
    <property type="entry name" value="RNA_pol_sigma70_r4_t2"/>
</dbReference>
<dbReference type="Pfam" id="PF04542">
    <property type="entry name" value="Sigma70_r2"/>
    <property type="match status" value="1"/>
</dbReference>
<evidence type="ECO:0000256" key="4">
    <source>
        <dbReference type="ARBA" id="ARBA00023163"/>
    </source>
</evidence>
<keyword evidence="2" id="KW-0805">Transcription regulation</keyword>
<comment type="similarity">
    <text evidence="1">Belongs to the sigma-70 factor family. ECF subfamily.</text>
</comment>
<dbReference type="GeneID" id="86891394"/>
<reference evidence="8 10" key="1">
    <citation type="submission" date="2019-09" db="EMBL/GenBank/DDBJ databases">
        <title>Butyricimonas paravirosa DSM 105722 (=214-4 = JCM 18677 = CCUG 65563).</title>
        <authorList>
            <person name="Le Roy T."/>
            <person name="Cani P.D."/>
        </authorList>
    </citation>
    <scope>NUCLEOTIDE SEQUENCE [LARGE SCALE GENOMIC DNA]</scope>
    <source>
        <strain evidence="8 10">DSM 105722</strain>
    </source>
</reference>
<dbReference type="NCBIfam" id="TIGR02937">
    <property type="entry name" value="sigma70-ECF"/>
    <property type="match status" value="1"/>
</dbReference>
<dbReference type="GO" id="GO:0016987">
    <property type="term" value="F:sigma factor activity"/>
    <property type="evidence" value="ECO:0007669"/>
    <property type="project" value="UniProtKB-KW"/>
</dbReference>
<reference evidence="7 9" key="2">
    <citation type="submission" date="2020-03" db="EMBL/GenBank/DDBJ databases">
        <title>Genomic Encyclopedia of Type Strains, Phase IV (KMG-IV): sequencing the most valuable type-strain genomes for metagenomic binning, comparative biology and taxonomic classification.</title>
        <authorList>
            <person name="Goeker M."/>
        </authorList>
    </citation>
    <scope>NUCLEOTIDE SEQUENCE [LARGE SCALE GENOMIC DNA]</scope>
    <source>
        <strain evidence="7 9">DSM 105722</strain>
    </source>
</reference>
<dbReference type="GO" id="GO:0003677">
    <property type="term" value="F:DNA binding"/>
    <property type="evidence" value="ECO:0007669"/>
    <property type="project" value="InterPro"/>
</dbReference>
<dbReference type="InterPro" id="IPR036388">
    <property type="entry name" value="WH-like_DNA-bd_sf"/>
</dbReference>
<dbReference type="Proteomes" id="UP001302374">
    <property type="component" value="Chromosome"/>
</dbReference>
<dbReference type="InterPro" id="IPR007627">
    <property type="entry name" value="RNA_pol_sigma70_r2"/>
</dbReference>
<evidence type="ECO:0000256" key="3">
    <source>
        <dbReference type="ARBA" id="ARBA00023082"/>
    </source>
</evidence>
<keyword evidence="3" id="KW-0731">Sigma factor</keyword>
<dbReference type="InterPro" id="IPR014284">
    <property type="entry name" value="RNA_pol_sigma-70_dom"/>
</dbReference>
<dbReference type="InterPro" id="IPR014327">
    <property type="entry name" value="RNA_pol_sigma70_bacteroid"/>
</dbReference>
<dbReference type="InterPro" id="IPR013325">
    <property type="entry name" value="RNA_pol_sigma_r2"/>
</dbReference>
<gene>
    <name evidence="8" type="ORF">F1644_08850</name>
    <name evidence="7" type="ORF">GGR15_004468</name>
</gene>
<organism evidence="7 9">
    <name type="scientific">Butyricimonas paravirosa</name>
    <dbReference type="NCBI Taxonomy" id="1472417"/>
    <lineage>
        <taxon>Bacteria</taxon>
        <taxon>Pseudomonadati</taxon>
        <taxon>Bacteroidota</taxon>
        <taxon>Bacteroidia</taxon>
        <taxon>Bacteroidales</taxon>
        <taxon>Odoribacteraceae</taxon>
        <taxon>Butyricimonas</taxon>
    </lineage>
</organism>
<dbReference type="SUPFAM" id="SSF88659">
    <property type="entry name" value="Sigma3 and sigma4 domains of RNA polymerase sigma factors"/>
    <property type="match status" value="1"/>
</dbReference>
<sequence length="185" mass="21994">MSIECHEILKAVNQKDLKSWKTLYDFYYSALCSYANSIIKDSETAKDLVQDILIKIWDSNGHFKEVKDLTWFLYRAVYNNSLYHLRSLQVREKAFRQIAAEEQLEFDDEQFAFTVQEELIRQLYVYIDDLPKDRREIILLSLKGYSGNEIAETLGITINTVKKQKNRGFKYLREKLQDSVWLFLL</sequence>
<evidence type="ECO:0000313" key="8">
    <source>
        <dbReference type="EMBL" id="WOF12364.1"/>
    </source>
</evidence>
<dbReference type="InterPro" id="IPR013324">
    <property type="entry name" value="RNA_pol_sigma_r3/r4-like"/>
</dbReference>
<feature type="domain" description="RNA polymerase sigma-70 region 2" evidence="5">
    <location>
        <begin position="23"/>
        <end position="89"/>
    </location>
</feature>
<evidence type="ECO:0000256" key="2">
    <source>
        <dbReference type="ARBA" id="ARBA00023015"/>
    </source>
</evidence>
<dbReference type="Proteomes" id="UP000576368">
    <property type="component" value="Unassembled WGS sequence"/>
</dbReference>
<dbReference type="EMBL" id="CP043839">
    <property type="protein sequence ID" value="WOF12364.1"/>
    <property type="molecule type" value="Genomic_DNA"/>
</dbReference>
<dbReference type="PANTHER" id="PTHR43133">
    <property type="entry name" value="RNA POLYMERASE ECF-TYPE SIGMA FACTO"/>
    <property type="match status" value="1"/>
</dbReference>
<evidence type="ECO:0000313" key="9">
    <source>
        <dbReference type="Proteomes" id="UP000576368"/>
    </source>
</evidence>
<evidence type="ECO:0000313" key="10">
    <source>
        <dbReference type="Proteomes" id="UP001302374"/>
    </source>
</evidence>
<dbReference type="Gene3D" id="1.10.1740.10">
    <property type="match status" value="1"/>
</dbReference>
<dbReference type="PANTHER" id="PTHR43133:SF46">
    <property type="entry name" value="RNA POLYMERASE SIGMA-70 FACTOR ECF SUBFAMILY"/>
    <property type="match status" value="1"/>
</dbReference>